<protein>
    <submittedName>
        <fullName evidence="2">Uncharacterized protein</fullName>
    </submittedName>
</protein>
<dbReference type="EMBL" id="JAYWIO010000006">
    <property type="protein sequence ID" value="KAK7257201.1"/>
    <property type="molecule type" value="Genomic_DNA"/>
</dbReference>
<dbReference type="InterPro" id="IPR039620">
    <property type="entry name" value="BKI1/MAKR1/3/4"/>
</dbReference>
<dbReference type="PANTHER" id="PTHR33312">
    <property type="entry name" value="MEMBRANE-ASSOCIATED KINASE REGULATOR 4-RELATED"/>
    <property type="match status" value="1"/>
</dbReference>
<evidence type="ECO:0000313" key="3">
    <source>
        <dbReference type="Proteomes" id="UP001372338"/>
    </source>
</evidence>
<dbReference type="AlphaFoldDB" id="A0AAN9I1K9"/>
<dbReference type="GO" id="GO:0019210">
    <property type="term" value="F:kinase inhibitor activity"/>
    <property type="evidence" value="ECO:0007669"/>
    <property type="project" value="InterPro"/>
</dbReference>
<feature type="compositionally biased region" description="Basic and acidic residues" evidence="1">
    <location>
        <begin position="189"/>
        <end position="201"/>
    </location>
</feature>
<evidence type="ECO:0000313" key="2">
    <source>
        <dbReference type="EMBL" id="KAK7257201.1"/>
    </source>
</evidence>
<accession>A0AAN9I1K9</accession>
<comment type="caution">
    <text evidence="2">The sequence shown here is derived from an EMBL/GenBank/DDBJ whole genome shotgun (WGS) entry which is preliminary data.</text>
</comment>
<feature type="compositionally biased region" description="Polar residues" evidence="1">
    <location>
        <begin position="23"/>
        <end position="36"/>
    </location>
</feature>
<name>A0AAN9I1K9_CROPI</name>
<feature type="region of interest" description="Disordered" evidence="1">
    <location>
        <begin position="89"/>
        <end position="130"/>
    </location>
</feature>
<proteinExistence type="predicted"/>
<keyword evidence="3" id="KW-1185">Reference proteome</keyword>
<evidence type="ECO:0000256" key="1">
    <source>
        <dbReference type="SAM" id="MobiDB-lite"/>
    </source>
</evidence>
<gene>
    <name evidence="2" type="ORF">RIF29_30995</name>
</gene>
<feature type="compositionally biased region" description="Low complexity" evidence="1">
    <location>
        <begin position="89"/>
        <end position="125"/>
    </location>
</feature>
<feature type="compositionally biased region" description="Basic residues" evidence="1">
    <location>
        <begin position="202"/>
        <end position="211"/>
    </location>
</feature>
<dbReference type="Proteomes" id="UP001372338">
    <property type="component" value="Unassembled WGS sequence"/>
</dbReference>
<feature type="compositionally biased region" description="Polar residues" evidence="1">
    <location>
        <begin position="45"/>
        <end position="54"/>
    </location>
</feature>
<reference evidence="2 3" key="1">
    <citation type="submission" date="2024-01" db="EMBL/GenBank/DDBJ databases">
        <title>The genomes of 5 underutilized Papilionoideae crops provide insights into root nodulation and disease resistanc.</title>
        <authorList>
            <person name="Yuan L."/>
        </authorList>
    </citation>
    <scope>NUCLEOTIDE SEQUENCE [LARGE SCALE GENOMIC DNA]</scope>
    <source>
        <strain evidence="2">ZHUSHIDOU_FW_LH</strain>
        <tissue evidence="2">Leaf</tissue>
    </source>
</reference>
<feature type="region of interest" description="Disordered" evidence="1">
    <location>
        <begin position="1"/>
        <end position="56"/>
    </location>
</feature>
<dbReference type="PANTHER" id="PTHR33312:SF35">
    <property type="entry name" value="TPRXL"/>
    <property type="match status" value="1"/>
</dbReference>
<feature type="region of interest" description="Disordered" evidence="1">
    <location>
        <begin position="184"/>
        <end position="217"/>
    </location>
</feature>
<dbReference type="GO" id="GO:0005886">
    <property type="term" value="C:plasma membrane"/>
    <property type="evidence" value="ECO:0007669"/>
    <property type="project" value="InterPro"/>
</dbReference>
<sequence>MQPTLSQPLTDDDNNNRRKKSISGDSFSFPSTPNNDSDFEFGSLTPDSPSSDPCKTSPADHLFFNGRLQPHSFPVVMFHRPIGAGAITTSRTSSISSKGSLVSSRSNSTNSRSSCSSSARTSSSDTSERKLFHNKVSSLTSSSSSYGKGASCNNMVNNNRSKVLSQHNYAYGSSKRWQYITPAPVLSRDASKRSRKGDMKQGKKKKKKKKMVEKGSGGMRLRFGGRILRWFVMACRECHAMEPSKAKNKEIKEQKNKCE</sequence>
<organism evidence="2 3">
    <name type="scientific">Crotalaria pallida</name>
    <name type="common">Smooth rattlebox</name>
    <name type="synonym">Crotalaria striata</name>
    <dbReference type="NCBI Taxonomy" id="3830"/>
    <lineage>
        <taxon>Eukaryota</taxon>
        <taxon>Viridiplantae</taxon>
        <taxon>Streptophyta</taxon>
        <taxon>Embryophyta</taxon>
        <taxon>Tracheophyta</taxon>
        <taxon>Spermatophyta</taxon>
        <taxon>Magnoliopsida</taxon>
        <taxon>eudicotyledons</taxon>
        <taxon>Gunneridae</taxon>
        <taxon>Pentapetalae</taxon>
        <taxon>rosids</taxon>
        <taxon>fabids</taxon>
        <taxon>Fabales</taxon>
        <taxon>Fabaceae</taxon>
        <taxon>Papilionoideae</taxon>
        <taxon>50 kb inversion clade</taxon>
        <taxon>genistoids sensu lato</taxon>
        <taxon>core genistoids</taxon>
        <taxon>Crotalarieae</taxon>
        <taxon>Crotalaria</taxon>
    </lineage>
</organism>